<evidence type="ECO:0000313" key="2">
    <source>
        <dbReference type="Proteomes" id="UP000199527"/>
    </source>
</evidence>
<proteinExistence type="predicted"/>
<organism evidence="1 2">
    <name type="scientific">Ferrimonas sediminum</name>
    <dbReference type="NCBI Taxonomy" id="718193"/>
    <lineage>
        <taxon>Bacteria</taxon>
        <taxon>Pseudomonadati</taxon>
        <taxon>Pseudomonadota</taxon>
        <taxon>Gammaproteobacteria</taxon>
        <taxon>Alteromonadales</taxon>
        <taxon>Ferrimonadaceae</taxon>
        <taxon>Ferrimonas</taxon>
    </lineage>
</organism>
<gene>
    <name evidence="1" type="ORF">SAMN04488540_104129</name>
</gene>
<protein>
    <submittedName>
        <fullName evidence="1">Uncharacterized protein</fullName>
    </submittedName>
</protein>
<name>A0A1G8PYS7_9GAMM</name>
<dbReference type="EMBL" id="FNEM01000004">
    <property type="protein sequence ID" value="SDI97538.1"/>
    <property type="molecule type" value="Genomic_DNA"/>
</dbReference>
<dbReference type="Proteomes" id="UP000199527">
    <property type="component" value="Unassembled WGS sequence"/>
</dbReference>
<dbReference type="AlphaFoldDB" id="A0A1G8PYS7"/>
<evidence type="ECO:0000313" key="1">
    <source>
        <dbReference type="EMBL" id="SDI97538.1"/>
    </source>
</evidence>
<keyword evidence="2" id="KW-1185">Reference proteome</keyword>
<accession>A0A1G8PYS7</accession>
<reference evidence="2" key="1">
    <citation type="submission" date="2016-10" db="EMBL/GenBank/DDBJ databases">
        <authorList>
            <person name="Varghese N."/>
            <person name="Submissions S."/>
        </authorList>
    </citation>
    <scope>NUCLEOTIDE SEQUENCE [LARGE SCALE GENOMIC DNA]</scope>
    <source>
        <strain evidence="2">DSM 23317</strain>
    </source>
</reference>
<sequence>MARDSNGRFCAGNTAAKAKRGYKDRGRQLARLFTDDDVQLVYRTLMRKIVEGDTTALSLAARYVAVPTKSAYPPTPFSYNAQDPLAGAQSVMQAIAQGELPADVGRSLIEGLMSVQRIREVVELEGRLGQLEAKLKEQS</sequence>